<dbReference type="InterPro" id="IPR044730">
    <property type="entry name" value="RNase_H-like_dom_plant"/>
</dbReference>
<dbReference type="PANTHER" id="PTHR47074">
    <property type="entry name" value="BNAC02G40300D PROTEIN"/>
    <property type="match status" value="1"/>
</dbReference>
<dbReference type="InterPro" id="IPR002156">
    <property type="entry name" value="RNaseH_domain"/>
</dbReference>
<gene>
    <name evidence="5" type="ORF">FSB_LOCUS27086</name>
</gene>
<dbReference type="InterPro" id="IPR036397">
    <property type="entry name" value="RNaseH_sf"/>
</dbReference>
<dbReference type="Pfam" id="PF01981">
    <property type="entry name" value="PTH2"/>
    <property type="match status" value="1"/>
</dbReference>
<evidence type="ECO:0000313" key="5">
    <source>
        <dbReference type="EMBL" id="SPC99204.1"/>
    </source>
</evidence>
<dbReference type="GO" id="GO:0004523">
    <property type="term" value="F:RNA-DNA hybrid ribonuclease activity"/>
    <property type="evidence" value="ECO:0007669"/>
    <property type="project" value="InterPro"/>
</dbReference>
<dbReference type="CDD" id="cd06222">
    <property type="entry name" value="RNase_H_like"/>
    <property type="match status" value="1"/>
</dbReference>
<name>A0A2N9GJ39_FAGSY</name>
<dbReference type="InterPro" id="IPR002833">
    <property type="entry name" value="PTH2"/>
</dbReference>
<comment type="catalytic activity">
    <reaction evidence="3">
        <text>an N-acyl-L-alpha-aminoacyl-tRNA + H2O = an N-acyl-L-amino acid + a tRNA + H(+)</text>
        <dbReference type="Rhea" id="RHEA:54448"/>
        <dbReference type="Rhea" id="RHEA-COMP:10123"/>
        <dbReference type="Rhea" id="RHEA-COMP:13883"/>
        <dbReference type="ChEBI" id="CHEBI:15377"/>
        <dbReference type="ChEBI" id="CHEBI:15378"/>
        <dbReference type="ChEBI" id="CHEBI:59874"/>
        <dbReference type="ChEBI" id="CHEBI:78442"/>
        <dbReference type="ChEBI" id="CHEBI:138191"/>
        <dbReference type="EC" id="3.1.1.29"/>
    </reaction>
</comment>
<dbReference type="AlphaFoldDB" id="A0A2N9GJ39"/>
<dbReference type="Pfam" id="PF13456">
    <property type="entry name" value="RVT_3"/>
    <property type="match status" value="1"/>
</dbReference>
<dbReference type="SUPFAM" id="SSF53098">
    <property type="entry name" value="Ribonuclease H-like"/>
    <property type="match status" value="1"/>
</dbReference>
<dbReference type="Pfam" id="PF13966">
    <property type="entry name" value="zf-RVT"/>
    <property type="match status" value="1"/>
</dbReference>
<evidence type="ECO:0000256" key="2">
    <source>
        <dbReference type="ARBA" id="ARBA00022801"/>
    </source>
</evidence>
<dbReference type="Gene3D" id="3.40.1490.10">
    <property type="entry name" value="Bit1"/>
    <property type="match status" value="1"/>
</dbReference>
<protein>
    <recommendedName>
        <fullName evidence="1">peptidyl-tRNA hydrolase</fullName>
        <ecNumber evidence="1">3.1.1.29</ecNumber>
    </recommendedName>
</protein>
<dbReference type="InterPro" id="IPR000477">
    <property type="entry name" value="RT_dom"/>
</dbReference>
<dbReference type="SUPFAM" id="SSF102462">
    <property type="entry name" value="Peptidyl-tRNA hydrolase II"/>
    <property type="match status" value="1"/>
</dbReference>
<sequence>MKSGKIASQCAHAATGMYAELMHRYHCADYESLPCAENKLKEAAENIGLPTFVVADAGRTQVLAGSKTVLAVGPVMVQELMHSFRTRKLKIGMIGVKADLSKAYDRVNWNFLLAIMRNLGFHQRFVNWIEQCISTVSYTLLINGSKAGSINPGRGLRQGDPLSPYLFIICQEMLSRLINRAEQRGEIHGVKADRIGPTFTHLMYADDLIFFSKAKMGEIKALEQCVKTYCSWSGQLINKDKSGHQSLCTRLLRSKYKVRDGWLYTGRAYQASPIWRGIEKAREVLKKGACYVIGSGHKVRVWEDPWIPWLENFKPRPKSNLMEQQSLVVSQLIDGERGCWDLAKLKELFDEESCCAIVAIPLSLRNTQDKMMWVANPHGIFTVKSAYFLQQGVLSSAERSVWRGLWRLRMHERYKMMLWRIAHNILPTRSRLKELGLTQEGECPFCHIEEESCLHLFKDCELAKALWFGNRWNVRIDEWNVLSSFQLVQLVVNPPSNLVPTEIPIDQFQTMAVIIWEQIWNLRNHIIFKKSEANMQVALLSIERKFHEHSTVWIQQDTNKTTMQTMIWKAPAFGSFKINCDAAVVEKEVCVAAVVRDWEGNIIAAGTRMESKGTVNQAEAKGIKWAILMAKLLGLRKVEVEGDSKICFEVLIKAKNGELPQATLWETRPILEDTLQLATELEEVSFKWTKRESNEAAHVLAKWGLANRWHGFVVLSSLPDQVWHVFRKDAVGCINICS</sequence>
<dbReference type="InterPro" id="IPR023476">
    <property type="entry name" value="Pep_tRNA_hydro_II_dom_sf"/>
</dbReference>
<evidence type="ECO:0000256" key="1">
    <source>
        <dbReference type="ARBA" id="ARBA00013260"/>
    </source>
</evidence>
<proteinExistence type="predicted"/>
<dbReference type="Gene3D" id="3.30.420.10">
    <property type="entry name" value="Ribonuclease H-like superfamily/Ribonuclease H"/>
    <property type="match status" value="1"/>
</dbReference>
<dbReference type="PANTHER" id="PTHR47074:SF48">
    <property type="entry name" value="POLYNUCLEOTIDYL TRANSFERASE, RIBONUCLEASE H-LIKE SUPERFAMILY PROTEIN"/>
    <property type="match status" value="1"/>
</dbReference>
<evidence type="ECO:0000259" key="4">
    <source>
        <dbReference type="PROSITE" id="PS50878"/>
    </source>
</evidence>
<dbReference type="InterPro" id="IPR043502">
    <property type="entry name" value="DNA/RNA_pol_sf"/>
</dbReference>
<keyword evidence="2" id="KW-0378">Hydrolase</keyword>
<accession>A0A2N9GJ39</accession>
<dbReference type="PROSITE" id="PS50878">
    <property type="entry name" value="RT_POL"/>
    <property type="match status" value="1"/>
</dbReference>
<dbReference type="InterPro" id="IPR052929">
    <property type="entry name" value="RNase_H-like_EbsB-rel"/>
</dbReference>
<feature type="domain" description="Reverse transcriptase" evidence="4">
    <location>
        <begin position="1"/>
        <end position="280"/>
    </location>
</feature>
<dbReference type="InterPro" id="IPR012337">
    <property type="entry name" value="RNaseH-like_sf"/>
</dbReference>
<dbReference type="SUPFAM" id="SSF56672">
    <property type="entry name" value="DNA/RNA polymerases"/>
    <property type="match status" value="1"/>
</dbReference>
<organism evidence="5">
    <name type="scientific">Fagus sylvatica</name>
    <name type="common">Beechnut</name>
    <dbReference type="NCBI Taxonomy" id="28930"/>
    <lineage>
        <taxon>Eukaryota</taxon>
        <taxon>Viridiplantae</taxon>
        <taxon>Streptophyta</taxon>
        <taxon>Embryophyta</taxon>
        <taxon>Tracheophyta</taxon>
        <taxon>Spermatophyta</taxon>
        <taxon>Magnoliopsida</taxon>
        <taxon>eudicotyledons</taxon>
        <taxon>Gunneridae</taxon>
        <taxon>Pentapetalae</taxon>
        <taxon>rosids</taxon>
        <taxon>fabids</taxon>
        <taxon>Fagales</taxon>
        <taxon>Fagaceae</taxon>
        <taxon>Fagus</taxon>
    </lineage>
</organism>
<dbReference type="EMBL" id="OIVN01001946">
    <property type="protein sequence ID" value="SPC99204.1"/>
    <property type="molecule type" value="Genomic_DNA"/>
</dbReference>
<dbReference type="EC" id="3.1.1.29" evidence="1"/>
<evidence type="ECO:0000256" key="3">
    <source>
        <dbReference type="ARBA" id="ARBA00048707"/>
    </source>
</evidence>
<dbReference type="Pfam" id="PF00078">
    <property type="entry name" value="RVT_1"/>
    <property type="match status" value="1"/>
</dbReference>
<dbReference type="GO" id="GO:0003676">
    <property type="term" value="F:nucleic acid binding"/>
    <property type="evidence" value="ECO:0007669"/>
    <property type="project" value="InterPro"/>
</dbReference>
<dbReference type="GO" id="GO:0004045">
    <property type="term" value="F:peptidyl-tRNA hydrolase activity"/>
    <property type="evidence" value="ECO:0007669"/>
    <property type="project" value="UniProtKB-EC"/>
</dbReference>
<reference evidence="5" key="1">
    <citation type="submission" date="2018-02" db="EMBL/GenBank/DDBJ databases">
        <authorList>
            <person name="Cohen D.B."/>
            <person name="Kent A.D."/>
        </authorList>
    </citation>
    <scope>NUCLEOTIDE SEQUENCE</scope>
</reference>
<dbReference type="InterPro" id="IPR026960">
    <property type="entry name" value="RVT-Znf"/>
</dbReference>